<protein>
    <recommendedName>
        <fullName evidence="3">endo-polygalacturonase</fullName>
        <ecNumber evidence="3">3.2.1.15</ecNumber>
    </recommendedName>
</protein>
<name>A0A8B8KJK8_ABRPR</name>
<keyword evidence="7 12" id="KW-0378">Hydrolase</keyword>
<dbReference type="InterPro" id="IPR000743">
    <property type="entry name" value="Glyco_hydro_28"/>
</dbReference>
<dbReference type="KEGG" id="aprc:113855621"/>
<feature type="active site" evidence="11">
    <location>
        <position position="287"/>
    </location>
</feature>
<evidence type="ECO:0000256" key="7">
    <source>
        <dbReference type="ARBA" id="ARBA00022801"/>
    </source>
</evidence>
<comment type="similarity">
    <text evidence="2 12">Belongs to the glycosyl hydrolase 28 family.</text>
</comment>
<dbReference type="GO" id="GO:0009901">
    <property type="term" value="P:anther dehiscence"/>
    <property type="evidence" value="ECO:0007669"/>
    <property type="project" value="UniProtKB-ARBA"/>
</dbReference>
<dbReference type="InterPro" id="IPR011050">
    <property type="entry name" value="Pectin_lyase_fold/virulence"/>
</dbReference>
<proteinExistence type="inferred from homology"/>
<evidence type="ECO:0000256" key="6">
    <source>
        <dbReference type="ARBA" id="ARBA00022729"/>
    </source>
</evidence>
<dbReference type="InterPro" id="IPR012334">
    <property type="entry name" value="Pectin_lyas_fold"/>
</dbReference>
<dbReference type="SMART" id="SM00710">
    <property type="entry name" value="PbH1"/>
    <property type="match status" value="4"/>
</dbReference>
<dbReference type="AlphaFoldDB" id="A0A8B8KJK8"/>
<comment type="subcellular location">
    <subcellularLocation>
        <location evidence="1">Secreted</location>
        <location evidence="1">Cell wall</location>
    </subcellularLocation>
</comment>
<reference evidence="14" key="1">
    <citation type="journal article" date="2019" name="Toxins">
        <title>Detection of Abrin-Like and Prepropulchellin-Like Toxin Genes and Transcripts Using Whole Genome Sequencing and Full-Length Transcript Sequencing of Abrus precatorius.</title>
        <authorList>
            <person name="Hovde B.T."/>
            <person name="Daligault H.E."/>
            <person name="Hanschen E.R."/>
            <person name="Kunde Y.A."/>
            <person name="Johnson M.B."/>
            <person name="Starkenburg S.R."/>
            <person name="Johnson S.L."/>
        </authorList>
    </citation>
    <scope>NUCLEOTIDE SEQUENCE [LARGE SCALE GENOMIC DNA]</scope>
</reference>
<evidence type="ECO:0000256" key="3">
    <source>
        <dbReference type="ARBA" id="ARBA00012736"/>
    </source>
</evidence>
<sequence>MSPQSVPLSLFIIVFVSFGLCLGSPLEDTYHLTNYQHYSRPGRLMKQNHQHFGTMQKGHGSTQSTMPHKTVNVDDYGAKAYNGSDDTQAFEKAWNEACSKGGVLVVPEKKVYHLKPIIFSGPCQPKTSFMVYGTIKAWPKLSAYEDDRRLWIRFENVTNLRVDGGGTINGNGRKWWDSSCKTNQSLPCKGAPTAVTFYECNNLTVTNLRLKNAQQMHVRFQSCNNVIASNLIVRAPGDSPNTDGIHVTDTQNIIISNSIIGTGDDCISIVSGSQNVRATNIKCGPGHGISIGSLGAGNSEAEVSNVLVNKAILAGTTNGVRIKTWQGGSGFAKNIKFLNIAMRNVTNPIIIDQNYCDQEKPCKEKDSAVQLSNIVYQNIRGTSASEIAVALNCSKSIPCQGIYLQDVILTPQDSGRTIASCENVKYVQRGKFFPQCYSRTKKEA</sequence>
<dbReference type="GeneID" id="113855621"/>
<reference evidence="15" key="2">
    <citation type="submission" date="2025-08" db="UniProtKB">
        <authorList>
            <consortium name="RefSeq"/>
        </authorList>
    </citation>
    <scope>IDENTIFICATION</scope>
    <source>
        <tissue evidence="15">Young leaves</tissue>
    </source>
</reference>
<dbReference type="GO" id="GO:0004650">
    <property type="term" value="F:polygalacturonase activity"/>
    <property type="evidence" value="ECO:0007669"/>
    <property type="project" value="UniProtKB-EC"/>
</dbReference>
<evidence type="ECO:0000256" key="4">
    <source>
        <dbReference type="ARBA" id="ARBA00022512"/>
    </source>
</evidence>
<dbReference type="RefSeq" id="XP_027343054.1">
    <property type="nucleotide sequence ID" value="XM_027487253.1"/>
</dbReference>
<evidence type="ECO:0000256" key="5">
    <source>
        <dbReference type="ARBA" id="ARBA00022525"/>
    </source>
</evidence>
<evidence type="ECO:0000313" key="15">
    <source>
        <dbReference type="RefSeq" id="XP_027343054.1"/>
    </source>
</evidence>
<evidence type="ECO:0000256" key="2">
    <source>
        <dbReference type="ARBA" id="ARBA00008834"/>
    </source>
</evidence>
<comment type="catalytic activity">
    <reaction evidence="10">
        <text>(1,4-alpha-D-galacturonosyl)n+m + H2O = (1,4-alpha-D-galacturonosyl)n + (1,4-alpha-D-galacturonosyl)m.</text>
        <dbReference type="EC" id="3.2.1.15"/>
    </reaction>
</comment>
<keyword evidence="5" id="KW-0964">Secreted</keyword>
<dbReference type="SUPFAM" id="SSF51126">
    <property type="entry name" value="Pectin lyase-like"/>
    <property type="match status" value="1"/>
</dbReference>
<feature type="chain" id="PRO_5034562557" description="endo-polygalacturonase" evidence="13">
    <location>
        <begin position="24"/>
        <end position="444"/>
    </location>
</feature>
<evidence type="ECO:0000256" key="10">
    <source>
        <dbReference type="ARBA" id="ARBA00034074"/>
    </source>
</evidence>
<dbReference type="EC" id="3.2.1.15" evidence="3"/>
<accession>A0A8B8KJK8</accession>
<dbReference type="InterPro" id="IPR006626">
    <property type="entry name" value="PbH1"/>
</dbReference>
<dbReference type="GO" id="GO:0005975">
    <property type="term" value="P:carbohydrate metabolic process"/>
    <property type="evidence" value="ECO:0007669"/>
    <property type="project" value="InterPro"/>
</dbReference>
<dbReference type="GO" id="GO:0009830">
    <property type="term" value="P:cell wall modification involved in abscission"/>
    <property type="evidence" value="ECO:0007669"/>
    <property type="project" value="UniProtKB-ARBA"/>
</dbReference>
<keyword evidence="4" id="KW-0134">Cell wall</keyword>
<organism evidence="14 15">
    <name type="scientific">Abrus precatorius</name>
    <name type="common">Indian licorice</name>
    <name type="synonym">Glycine abrus</name>
    <dbReference type="NCBI Taxonomy" id="3816"/>
    <lineage>
        <taxon>Eukaryota</taxon>
        <taxon>Viridiplantae</taxon>
        <taxon>Streptophyta</taxon>
        <taxon>Embryophyta</taxon>
        <taxon>Tracheophyta</taxon>
        <taxon>Spermatophyta</taxon>
        <taxon>Magnoliopsida</taxon>
        <taxon>eudicotyledons</taxon>
        <taxon>Gunneridae</taxon>
        <taxon>Pentapetalae</taxon>
        <taxon>rosids</taxon>
        <taxon>fabids</taxon>
        <taxon>Fabales</taxon>
        <taxon>Fabaceae</taxon>
        <taxon>Papilionoideae</taxon>
        <taxon>50 kb inversion clade</taxon>
        <taxon>NPAAA clade</taxon>
        <taxon>indigoferoid/millettioid clade</taxon>
        <taxon>Abreae</taxon>
        <taxon>Abrus</taxon>
    </lineage>
</organism>
<dbReference type="PANTHER" id="PTHR31375">
    <property type="match status" value="1"/>
</dbReference>
<keyword evidence="6 13" id="KW-0732">Signal</keyword>
<dbReference type="GO" id="GO:0010047">
    <property type="term" value="P:fruit dehiscence"/>
    <property type="evidence" value="ECO:0007669"/>
    <property type="project" value="UniProtKB-ARBA"/>
</dbReference>
<evidence type="ECO:0000256" key="11">
    <source>
        <dbReference type="PROSITE-ProRule" id="PRU10052"/>
    </source>
</evidence>
<dbReference type="Pfam" id="PF00295">
    <property type="entry name" value="Glyco_hydro_28"/>
    <property type="match status" value="1"/>
</dbReference>
<keyword evidence="14" id="KW-1185">Reference proteome</keyword>
<gene>
    <name evidence="15" type="primary">LOC113855621</name>
</gene>
<feature type="signal peptide" evidence="13">
    <location>
        <begin position="1"/>
        <end position="23"/>
    </location>
</feature>
<evidence type="ECO:0000256" key="8">
    <source>
        <dbReference type="ARBA" id="ARBA00023295"/>
    </source>
</evidence>
<evidence type="ECO:0000256" key="13">
    <source>
        <dbReference type="SAM" id="SignalP"/>
    </source>
</evidence>
<dbReference type="Proteomes" id="UP000694853">
    <property type="component" value="Unplaced"/>
</dbReference>
<dbReference type="FunFam" id="2.160.20.10:FF:000028">
    <property type="entry name" value="Polygalacturonase QRT2"/>
    <property type="match status" value="1"/>
</dbReference>
<dbReference type="Gene3D" id="2.160.20.10">
    <property type="entry name" value="Single-stranded right-handed beta-helix, Pectin lyase-like"/>
    <property type="match status" value="1"/>
</dbReference>
<evidence type="ECO:0000256" key="12">
    <source>
        <dbReference type="RuleBase" id="RU361169"/>
    </source>
</evidence>
<evidence type="ECO:0000256" key="1">
    <source>
        <dbReference type="ARBA" id="ARBA00004191"/>
    </source>
</evidence>
<dbReference type="PROSITE" id="PS00502">
    <property type="entry name" value="POLYGALACTURONASE"/>
    <property type="match status" value="1"/>
</dbReference>
<keyword evidence="9" id="KW-0961">Cell wall biogenesis/degradation</keyword>
<keyword evidence="8 12" id="KW-0326">Glycosidase</keyword>
<evidence type="ECO:0000256" key="9">
    <source>
        <dbReference type="ARBA" id="ARBA00023316"/>
    </source>
</evidence>
<evidence type="ECO:0000313" key="14">
    <source>
        <dbReference type="Proteomes" id="UP000694853"/>
    </source>
</evidence>
<dbReference type="OrthoDB" id="187139at2759"/>